<reference evidence="2 3" key="1">
    <citation type="journal article" date="2024" name="Nat. Commun.">
        <title>Phylogenomics reveals the evolutionary origins of lichenization in chlorophyte algae.</title>
        <authorList>
            <person name="Puginier C."/>
            <person name="Libourel C."/>
            <person name="Otte J."/>
            <person name="Skaloud P."/>
            <person name="Haon M."/>
            <person name="Grisel S."/>
            <person name="Petersen M."/>
            <person name="Berrin J.G."/>
            <person name="Delaux P.M."/>
            <person name="Dal Grande F."/>
            <person name="Keller J."/>
        </authorList>
    </citation>
    <scope>NUCLEOTIDE SEQUENCE [LARGE SCALE GENOMIC DNA]</scope>
    <source>
        <strain evidence="2 3">SAG 2036</strain>
    </source>
</reference>
<dbReference type="Proteomes" id="UP001465755">
    <property type="component" value="Unassembled WGS sequence"/>
</dbReference>
<proteinExistence type="predicted"/>
<evidence type="ECO:0000313" key="3">
    <source>
        <dbReference type="Proteomes" id="UP001465755"/>
    </source>
</evidence>
<feature type="compositionally biased region" description="Low complexity" evidence="1">
    <location>
        <begin position="16"/>
        <end position="36"/>
    </location>
</feature>
<feature type="compositionally biased region" description="Basic and acidic residues" evidence="1">
    <location>
        <begin position="59"/>
        <end position="73"/>
    </location>
</feature>
<comment type="caution">
    <text evidence="2">The sequence shown here is derived from an EMBL/GenBank/DDBJ whole genome shotgun (WGS) entry which is preliminary data.</text>
</comment>
<feature type="region of interest" description="Disordered" evidence="1">
    <location>
        <begin position="1"/>
        <end position="81"/>
    </location>
</feature>
<organism evidence="2 3">
    <name type="scientific">Symbiochloris irregularis</name>
    <dbReference type="NCBI Taxonomy" id="706552"/>
    <lineage>
        <taxon>Eukaryota</taxon>
        <taxon>Viridiplantae</taxon>
        <taxon>Chlorophyta</taxon>
        <taxon>core chlorophytes</taxon>
        <taxon>Trebouxiophyceae</taxon>
        <taxon>Trebouxiales</taxon>
        <taxon>Trebouxiaceae</taxon>
        <taxon>Symbiochloris</taxon>
    </lineage>
</organism>
<dbReference type="AlphaFoldDB" id="A0AAW1NLY3"/>
<evidence type="ECO:0000256" key="1">
    <source>
        <dbReference type="SAM" id="MobiDB-lite"/>
    </source>
</evidence>
<keyword evidence="3" id="KW-1185">Reference proteome</keyword>
<sequence>MRVKERSKAESDDEQPLAARLAQQQDRAQQQQSGPRGSAGGAAARKKRSRPASVLTSEAGHEPARTDAEKMSDEFQESQRPNTVKVFDQHFKKWRQFLFFDENGKRRLETLDGDLTTCKGAMNATLFCGWVAKSQPGHKYNRKADEAAASDMTSCATVLQQELTNQFTSQSKAACEWRDSMLPAHVPFKQALKTALTKLAEKSRRTAMNKEPRAKTGQQTFDIPQLLSHFKYIGPAPYLVWSAVVAGSKVQKNGQVAHVGFGRQLAQQPDAMKKHLDESDVLIAKRTHTGRMAAASTLAISGEAQEEFAGDLQAQAAAQHRACRVLSSMQRAREVPCSSTVQSLE</sequence>
<name>A0AAW1NLY3_9CHLO</name>
<gene>
    <name evidence="2" type="ORF">WJX73_005538</name>
</gene>
<protein>
    <submittedName>
        <fullName evidence="2">Uncharacterized protein</fullName>
    </submittedName>
</protein>
<evidence type="ECO:0000313" key="2">
    <source>
        <dbReference type="EMBL" id="KAK9789381.1"/>
    </source>
</evidence>
<feature type="compositionally biased region" description="Basic and acidic residues" evidence="1">
    <location>
        <begin position="1"/>
        <end position="10"/>
    </location>
</feature>
<dbReference type="EMBL" id="JALJOQ010000209">
    <property type="protein sequence ID" value="KAK9789381.1"/>
    <property type="molecule type" value="Genomic_DNA"/>
</dbReference>
<accession>A0AAW1NLY3</accession>